<dbReference type="SUPFAM" id="SSF56235">
    <property type="entry name" value="N-terminal nucleophile aminohydrolases (Ntn hydrolases)"/>
    <property type="match status" value="1"/>
</dbReference>
<evidence type="ECO:0000256" key="9">
    <source>
        <dbReference type="PIRSR" id="PIRSR001589-1"/>
    </source>
</evidence>
<dbReference type="GO" id="GO:0004066">
    <property type="term" value="F:asparagine synthase (glutamine-hydrolyzing) activity"/>
    <property type="evidence" value="ECO:0007669"/>
    <property type="project" value="UniProtKB-EC"/>
</dbReference>
<dbReference type="CDD" id="cd01991">
    <property type="entry name" value="Asn_synthase_B_C"/>
    <property type="match status" value="1"/>
</dbReference>
<evidence type="ECO:0000256" key="11">
    <source>
        <dbReference type="PIRSR" id="PIRSR001589-3"/>
    </source>
</evidence>
<dbReference type="GO" id="GO:0005524">
    <property type="term" value="F:ATP binding"/>
    <property type="evidence" value="ECO:0007669"/>
    <property type="project" value="UniProtKB-KW"/>
</dbReference>
<dbReference type="Pfam" id="PF00733">
    <property type="entry name" value="Asn_synthase"/>
    <property type="match status" value="1"/>
</dbReference>
<dbReference type="InterPro" id="IPR014729">
    <property type="entry name" value="Rossmann-like_a/b/a_fold"/>
</dbReference>
<dbReference type="GO" id="GO:0006529">
    <property type="term" value="P:asparagine biosynthetic process"/>
    <property type="evidence" value="ECO:0007669"/>
    <property type="project" value="UniProtKB-KW"/>
</dbReference>
<evidence type="ECO:0000256" key="1">
    <source>
        <dbReference type="ARBA" id="ARBA00005187"/>
    </source>
</evidence>
<feature type="binding site" evidence="10">
    <location>
        <position position="103"/>
    </location>
    <ligand>
        <name>L-glutamine</name>
        <dbReference type="ChEBI" id="CHEBI:58359"/>
    </ligand>
</feature>
<comment type="caution">
    <text evidence="13">The sequence shown here is derived from an EMBL/GenBank/DDBJ whole genome shotgun (WGS) entry which is preliminary data.</text>
</comment>
<accession>A0A919X940</accession>
<evidence type="ECO:0000256" key="6">
    <source>
        <dbReference type="ARBA" id="ARBA00022888"/>
    </source>
</evidence>
<comment type="catalytic activity">
    <reaction evidence="8">
        <text>L-aspartate + L-glutamine + ATP + H2O = L-asparagine + L-glutamate + AMP + diphosphate + H(+)</text>
        <dbReference type="Rhea" id="RHEA:12228"/>
        <dbReference type="ChEBI" id="CHEBI:15377"/>
        <dbReference type="ChEBI" id="CHEBI:15378"/>
        <dbReference type="ChEBI" id="CHEBI:29985"/>
        <dbReference type="ChEBI" id="CHEBI:29991"/>
        <dbReference type="ChEBI" id="CHEBI:30616"/>
        <dbReference type="ChEBI" id="CHEBI:33019"/>
        <dbReference type="ChEBI" id="CHEBI:58048"/>
        <dbReference type="ChEBI" id="CHEBI:58359"/>
        <dbReference type="ChEBI" id="CHEBI:456215"/>
        <dbReference type="EC" id="6.3.5.4"/>
    </reaction>
</comment>
<feature type="binding site" evidence="10">
    <location>
        <begin position="378"/>
        <end position="379"/>
    </location>
    <ligand>
        <name>ATP</name>
        <dbReference type="ChEBI" id="CHEBI:30616"/>
    </ligand>
</feature>
<evidence type="ECO:0000256" key="4">
    <source>
        <dbReference type="ARBA" id="ARBA00022741"/>
    </source>
</evidence>
<comment type="similarity">
    <text evidence="2">Belongs to the asparagine synthetase family.</text>
</comment>
<feature type="active site" description="For GATase activity" evidence="9">
    <location>
        <position position="2"/>
    </location>
</feature>
<feature type="site" description="Important for beta-aspartyl-AMP intermediate formation" evidence="11">
    <location>
        <position position="380"/>
    </location>
</feature>
<evidence type="ECO:0000256" key="8">
    <source>
        <dbReference type="ARBA" id="ARBA00048741"/>
    </source>
</evidence>
<organism evidence="13 14">
    <name type="scientific">Ornithinibacillus bavariensis</name>
    <dbReference type="NCBI Taxonomy" id="545502"/>
    <lineage>
        <taxon>Bacteria</taxon>
        <taxon>Bacillati</taxon>
        <taxon>Bacillota</taxon>
        <taxon>Bacilli</taxon>
        <taxon>Bacillales</taxon>
        <taxon>Bacillaceae</taxon>
        <taxon>Ornithinibacillus</taxon>
    </lineage>
</organism>
<dbReference type="InterPro" id="IPR006426">
    <property type="entry name" value="Asn_synth_AEB"/>
</dbReference>
<dbReference type="Gene3D" id="3.60.20.10">
    <property type="entry name" value="Glutamine Phosphoribosylpyrophosphate, subunit 1, domain 1"/>
    <property type="match status" value="1"/>
</dbReference>
<evidence type="ECO:0000259" key="12">
    <source>
        <dbReference type="PROSITE" id="PS51278"/>
    </source>
</evidence>
<dbReference type="PIRSF" id="PIRSF001589">
    <property type="entry name" value="Asn_synthetase_glu-h"/>
    <property type="match status" value="1"/>
</dbReference>
<evidence type="ECO:0000256" key="2">
    <source>
        <dbReference type="ARBA" id="ARBA00005752"/>
    </source>
</evidence>
<dbReference type="PANTHER" id="PTHR43284">
    <property type="entry name" value="ASPARAGINE SYNTHETASE (GLUTAMINE-HYDROLYZING)"/>
    <property type="match status" value="1"/>
</dbReference>
<dbReference type="SUPFAM" id="SSF52402">
    <property type="entry name" value="Adenine nucleotide alpha hydrolases-like"/>
    <property type="match status" value="1"/>
</dbReference>
<dbReference type="Pfam" id="PF13537">
    <property type="entry name" value="GATase_7"/>
    <property type="match status" value="1"/>
</dbReference>
<evidence type="ECO:0000256" key="10">
    <source>
        <dbReference type="PIRSR" id="PIRSR001589-2"/>
    </source>
</evidence>
<feature type="binding site" evidence="10">
    <location>
        <position position="295"/>
    </location>
    <ligand>
        <name>ATP</name>
        <dbReference type="ChEBI" id="CHEBI:30616"/>
    </ligand>
</feature>
<dbReference type="RefSeq" id="WP_212920299.1">
    <property type="nucleotide sequence ID" value="NZ_BORP01000002.1"/>
</dbReference>
<dbReference type="CDD" id="cd00712">
    <property type="entry name" value="AsnB"/>
    <property type="match status" value="1"/>
</dbReference>
<dbReference type="EC" id="6.3.5.4" evidence="3"/>
<dbReference type="EMBL" id="BORP01000002">
    <property type="protein sequence ID" value="GIO26790.1"/>
    <property type="molecule type" value="Genomic_DNA"/>
</dbReference>
<keyword evidence="7 9" id="KW-0315">Glutamine amidotransferase</keyword>
<keyword evidence="5 10" id="KW-0067">ATP-binding</keyword>
<keyword evidence="14" id="KW-1185">Reference proteome</keyword>
<dbReference type="InterPro" id="IPR029055">
    <property type="entry name" value="Ntn_hydrolases_N"/>
</dbReference>
<evidence type="ECO:0000256" key="3">
    <source>
        <dbReference type="ARBA" id="ARBA00012737"/>
    </source>
</evidence>
<dbReference type="GO" id="GO:0005829">
    <property type="term" value="C:cytosol"/>
    <property type="evidence" value="ECO:0007669"/>
    <property type="project" value="TreeGrafter"/>
</dbReference>
<protein>
    <recommendedName>
        <fullName evidence="3">asparagine synthase (glutamine-hydrolyzing)</fullName>
        <ecNumber evidence="3">6.3.5.4</ecNumber>
    </recommendedName>
</protein>
<dbReference type="PANTHER" id="PTHR43284:SF1">
    <property type="entry name" value="ASPARAGINE SYNTHETASE"/>
    <property type="match status" value="1"/>
</dbReference>
<evidence type="ECO:0000313" key="13">
    <source>
        <dbReference type="EMBL" id="GIO26790.1"/>
    </source>
</evidence>
<dbReference type="Gene3D" id="3.40.50.620">
    <property type="entry name" value="HUPs"/>
    <property type="match status" value="1"/>
</dbReference>
<evidence type="ECO:0000313" key="14">
    <source>
        <dbReference type="Proteomes" id="UP000676917"/>
    </source>
</evidence>
<keyword evidence="6 9" id="KW-0061">Asparagine biosynthesis</keyword>
<dbReference type="InterPro" id="IPR033738">
    <property type="entry name" value="AsnB_N"/>
</dbReference>
<dbReference type="NCBIfam" id="TIGR01536">
    <property type="entry name" value="asn_synth_AEB"/>
    <property type="match status" value="1"/>
</dbReference>
<dbReference type="InterPro" id="IPR051786">
    <property type="entry name" value="ASN_synthetase/amidase"/>
</dbReference>
<dbReference type="PROSITE" id="PS51278">
    <property type="entry name" value="GATASE_TYPE_2"/>
    <property type="match status" value="1"/>
</dbReference>
<evidence type="ECO:0000256" key="5">
    <source>
        <dbReference type="ARBA" id="ARBA00022840"/>
    </source>
</evidence>
<evidence type="ECO:0000256" key="7">
    <source>
        <dbReference type="ARBA" id="ARBA00022962"/>
    </source>
</evidence>
<reference evidence="13" key="1">
    <citation type="submission" date="2021-03" db="EMBL/GenBank/DDBJ databases">
        <title>Antimicrobial resistance genes in bacteria isolated from Japanese honey, and their potential for conferring macrolide and lincosamide resistance in the American foulbrood pathogen Paenibacillus larvae.</title>
        <authorList>
            <person name="Okamoto M."/>
            <person name="Kumagai M."/>
            <person name="Kanamori H."/>
            <person name="Takamatsu D."/>
        </authorList>
    </citation>
    <scope>NUCLEOTIDE SEQUENCE</scope>
    <source>
        <strain evidence="13">J43TS3</strain>
    </source>
</reference>
<keyword evidence="9" id="KW-0028">Amino-acid biosynthesis</keyword>
<dbReference type="InterPro" id="IPR017932">
    <property type="entry name" value="GATase_2_dom"/>
</dbReference>
<comment type="pathway">
    <text evidence="1">Amino-acid biosynthesis; L-asparagine biosynthesis; L-asparagine from L-aspartate (L-Gln route): step 1/1.</text>
</comment>
<dbReference type="AlphaFoldDB" id="A0A919X940"/>
<dbReference type="InterPro" id="IPR001962">
    <property type="entry name" value="Asn_synthase"/>
</dbReference>
<name>A0A919X940_9BACI</name>
<keyword evidence="4 10" id="KW-0547">Nucleotide-binding</keyword>
<dbReference type="Proteomes" id="UP000676917">
    <property type="component" value="Unassembled WGS sequence"/>
</dbReference>
<sequence length="616" mass="71403">MCGITGWVDWKQDLRQQVQTIKGMTQTLSKRGPDACEVFSNPHAVFGHTRLSVVDPLGGGQPMTRTSSNGDSFTIVYNGELYNTVELRRELSNIGYMFQSYSDTEVLLFSYMEWRENCVERLNGIFSFAVWEHGREKLFMARDRLGVKPLFYKQNNSTFLFASEIKAILAHPDVRAEVDREGLQEIFGLGPSRTPGHGIYRGIKELRPAHMLMYDRNGICVKRYWNVASQVHSHSLVETVEQLKYLVEDAVQRQLNADVPVCTFLSGGLDSSAISAIASNYFKQQEIGTLHTYSIDYEHNSNFFQASLFQIDEDRPWIERMSTYIGSNHHAKIISNEILANRLEDAVKARDLPGMADIDSSLLWFSEEIKQDFTVALSGECADEIFGGYPWFYRKELLQANHFPWLYSEVERQKLLLPHLQKKLNLKEYVQERYKETISEVPRLEGENILDARRRELFYLNMNWFMATLLERKDRMSMGASLEVRVPFADHRIVEYVWNIPWEMKMLEGREKGILRKALEGVLPQSILYRKKNPYPKTYHPEYTARVKRMLSKIMEKKSSPILELVSKEKIAKIIDTDGASFKKPWFGQLMTGPQVIAHIVQINRWLELYNVDIID</sequence>
<gene>
    <name evidence="13" type="primary">asnO</name>
    <name evidence="13" type="ORF">J43TS3_14010</name>
</gene>
<feature type="domain" description="Glutamine amidotransferase type-2" evidence="12">
    <location>
        <begin position="2"/>
        <end position="217"/>
    </location>
</feature>
<proteinExistence type="inferred from homology"/>